<sequence length="356" mass="36842">MSRRTDLLDAGFAAVLAAASVAVAGPTHTVQTTADRVDGPGYALIVVACLSLALRRRFPTAVLAVTAVAVAAFLGLGYPYGPVLVSVAVAVYTVVLRYPVRRAVISCGSAMVVLLSHLAFNGSLLPGLVPGSAWVIVPFALGTAVKFNRQATIRERAAEARRAADDERLRVAQEVHDVVGHGLAAITMQADIALHLLPTKPSHAEVALAAISATSREALDELRTTLAVLRAERVPTAGLARLDALTERIAASGTPVSSTITGTRRPLPPAVDLVAYRVVQEALTNVLRHAGPATATVAVDYRADAVRIEVTDTGVGGPVAEGHGISGMRERVESVGGTFSARGVPGGFQVAAELPA</sequence>
<evidence type="ECO:0000313" key="14">
    <source>
        <dbReference type="EMBL" id="TQS45731.1"/>
    </source>
</evidence>
<dbReference type="InterPro" id="IPR055558">
    <property type="entry name" value="DUF7134"/>
</dbReference>
<evidence type="ECO:0000256" key="5">
    <source>
        <dbReference type="ARBA" id="ARBA00022741"/>
    </source>
</evidence>
<evidence type="ECO:0000256" key="10">
    <source>
        <dbReference type="SAM" id="SignalP"/>
    </source>
</evidence>
<keyword evidence="4" id="KW-0808">Transferase</keyword>
<dbReference type="Gene3D" id="3.30.565.10">
    <property type="entry name" value="Histidine kinase-like ATPase, C-terminal domain"/>
    <property type="match status" value="1"/>
</dbReference>
<evidence type="ECO:0000256" key="4">
    <source>
        <dbReference type="ARBA" id="ARBA00022679"/>
    </source>
</evidence>
<protein>
    <recommendedName>
        <fullName evidence="2">histidine kinase</fullName>
        <ecNumber evidence="2">2.7.13.3</ecNumber>
    </recommendedName>
</protein>
<keyword evidence="8" id="KW-0902">Two-component regulatory system</keyword>
<feature type="domain" description="Histidine kinase/HSP90-like ATPase" evidence="11">
    <location>
        <begin position="276"/>
        <end position="355"/>
    </location>
</feature>
<dbReference type="GO" id="GO:0046983">
    <property type="term" value="F:protein dimerization activity"/>
    <property type="evidence" value="ECO:0007669"/>
    <property type="project" value="InterPro"/>
</dbReference>
<evidence type="ECO:0000259" key="13">
    <source>
        <dbReference type="Pfam" id="PF23539"/>
    </source>
</evidence>
<feature type="transmembrane region" description="Helical" evidence="9">
    <location>
        <begin position="84"/>
        <end position="100"/>
    </location>
</feature>
<dbReference type="InterPro" id="IPR036890">
    <property type="entry name" value="HATPase_C_sf"/>
</dbReference>
<dbReference type="GO" id="GO:0000155">
    <property type="term" value="F:phosphorelay sensor kinase activity"/>
    <property type="evidence" value="ECO:0007669"/>
    <property type="project" value="InterPro"/>
</dbReference>
<dbReference type="OrthoDB" id="227596at2"/>
<keyword evidence="6 14" id="KW-0418">Kinase</keyword>
<keyword evidence="9" id="KW-1133">Transmembrane helix</keyword>
<dbReference type="InterPro" id="IPR011712">
    <property type="entry name" value="Sig_transdc_His_kin_sub3_dim/P"/>
</dbReference>
<dbReference type="PANTHER" id="PTHR24421">
    <property type="entry name" value="NITRATE/NITRITE SENSOR PROTEIN NARX-RELATED"/>
    <property type="match status" value="1"/>
</dbReference>
<feature type="domain" description="DUF7134" evidence="13">
    <location>
        <begin position="3"/>
        <end position="112"/>
    </location>
</feature>
<comment type="caution">
    <text evidence="14">The sequence shown here is derived from an EMBL/GenBank/DDBJ whole genome shotgun (WGS) entry which is preliminary data.</text>
</comment>
<keyword evidence="15" id="KW-1185">Reference proteome</keyword>
<keyword evidence="9" id="KW-0812">Transmembrane</keyword>
<evidence type="ECO:0000256" key="7">
    <source>
        <dbReference type="ARBA" id="ARBA00022840"/>
    </source>
</evidence>
<feature type="transmembrane region" description="Helical" evidence="9">
    <location>
        <begin position="61"/>
        <end position="78"/>
    </location>
</feature>
<dbReference type="Pfam" id="PF02518">
    <property type="entry name" value="HATPase_c"/>
    <property type="match status" value="1"/>
</dbReference>
<feature type="chain" id="PRO_5039100808" description="histidine kinase" evidence="10">
    <location>
        <begin position="25"/>
        <end position="356"/>
    </location>
</feature>
<comment type="catalytic activity">
    <reaction evidence="1">
        <text>ATP + protein L-histidine = ADP + protein N-phospho-L-histidine.</text>
        <dbReference type="EC" id="2.7.13.3"/>
    </reaction>
</comment>
<gene>
    <name evidence="14" type="ORF">FL583_08445</name>
</gene>
<dbReference type="InterPro" id="IPR050482">
    <property type="entry name" value="Sensor_HK_TwoCompSys"/>
</dbReference>
<dbReference type="GO" id="GO:0016020">
    <property type="term" value="C:membrane"/>
    <property type="evidence" value="ECO:0007669"/>
    <property type="project" value="InterPro"/>
</dbReference>
<dbReference type="CDD" id="cd16917">
    <property type="entry name" value="HATPase_UhpB-NarQ-NarX-like"/>
    <property type="match status" value="1"/>
</dbReference>
<dbReference type="InterPro" id="IPR003594">
    <property type="entry name" value="HATPase_dom"/>
</dbReference>
<feature type="transmembrane region" description="Helical" evidence="9">
    <location>
        <begin position="107"/>
        <end position="125"/>
    </location>
</feature>
<keyword evidence="9" id="KW-0472">Membrane</keyword>
<dbReference type="SUPFAM" id="SSF55874">
    <property type="entry name" value="ATPase domain of HSP90 chaperone/DNA topoisomerase II/histidine kinase"/>
    <property type="match status" value="1"/>
</dbReference>
<keyword evidence="10" id="KW-0732">Signal</keyword>
<evidence type="ECO:0000313" key="15">
    <source>
        <dbReference type="Proteomes" id="UP000317982"/>
    </source>
</evidence>
<evidence type="ECO:0000256" key="1">
    <source>
        <dbReference type="ARBA" id="ARBA00000085"/>
    </source>
</evidence>
<feature type="domain" description="Signal transduction histidine kinase subgroup 3 dimerisation and phosphoacceptor" evidence="12">
    <location>
        <begin position="167"/>
        <end position="231"/>
    </location>
</feature>
<evidence type="ECO:0000256" key="2">
    <source>
        <dbReference type="ARBA" id="ARBA00012438"/>
    </source>
</evidence>
<keyword evidence="7" id="KW-0067">ATP-binding</keyword>
<organism evidence="14 15">
    <name type="scientific">Cryptosporangium phraense</name>
    <dbReference type="NCBI Taxonomy" id="2593070"/>
    <lineage>
        <taxon>Bacteria</taxon>
        <taxon>Bacillati</taxon>
        <taxon>Actinomycetota</taxon>
        <taxon>Actinomycetes</taxon>
        <taxon>Cryptosporangiales</taxon>
        <taxon>Cryptosporangiaceae</taxon>
        <taxon>Cryptosporangium</taxon>
    </lineage>
</organism>
<reference evidence="14 15" key="1">
    <citation type="submission" date="2019-07" db="EMBL/GenBank/DDBJ databases">
        <title>Cryptosporangium phraense sp. nov., isolated from plant litter.</title>
        <authorList>
            <person name="Suriyachadkun C."/>
        </authorList>
    </citation>
    <scope>NUCLEOTIDE SEQUENCE [LARGE SCALE GENOMIC DNA]</scope>
    <source>
        <strain evidence="14 15">A-T 5661</strain>
    </source>
</reference>
<evidence type="ECO:0000256" key="6">
    <source>
        <dbReference type="ARBA" id="ARBA00022777"/>
    </source>
</evidence>
<feature type="signal peptide" evidence="10">
    <location>
        <begin position="1"/>
        <end position="24"/>
    </location>
</feature>
<dbReference type="EC" id="2.7.13.3" evidence="2"/>
<dbReference type="PANTHER" id="PTHR24421:SF10">
    <property type="entry name" value="NITRATE_NITRITE SENSOR PROTEIN NARQ"/>
    <property type="match status" value="1"/>
</dbReference>
<dbReference type="RefSeq" id="WP_142703959.1">
    <property type="nucleotide sequence ID" value="NZ_VIRS01000004.1"/>
</dbReference>
<feature type="transmembrane region" description="Helical" evidence="9">
    <location>
        <begin position="39"/>
        <end position="54"/>
    </location>
</feature>
<evidence type="ECO:0000259" key="11">
    <source>
        <dbReference type="Pfam" id="PF02518"/>
    </source>
</evidence>
<dbReference type="EMBL" id="VIRS01000004">
    <property type="protein sequence ID" value="TQS45731.1"/>
    <property type="molecule type" value="Genomic_DNA"/>
</dbReference>
<keyword evidence="3" id="KW-0597">Phosphoprotein</keyword>
<dbReference type="AlphaFoldDB" id="A0A545AWS9"/>
<dbReference type="Gene3D" id="1.20.5.1930">
    <property type="match status" value="1"/>
</dbReference>
<dbReference type="GO" id="GO:0005524">
    <property type="term" value="F:ATP binding"/>
    <property type="evidence" value="ECO:0007669"/>
    <property type="project" value="UniProtKB-KW"/>
</dbReference>
<evidence type="ECO:0000256" key="3">
    <source>
        <dbReference type="ARBA" id="ARBA00022553"/>
    </source>
</evidence>
<dbReference type="InParanoid" id="A0A545AWS9"/>
<dbReference type="Pfam" id="PF23539">
    <property type="entry name" value="DUF7134"/>
    <property type="match status" value="1"/>
</dbReference>
<dbReference type="Pfam" id="PF07730">
    <property type="entry name" value="HisKA_3"/>
    <property type="match status" value="1"/>
</dbReference>
<evidence type="ECO:0000259" key="12">
    <source>
        <dbReference type="Pfam" id="PF07730"/>
    </source>
</evidence>
<proteinExistence type="predicted"/>
<dbReference type="Proteomes" id="UP000317982">
    <property type="component" value="Unassembled WGS sequence"/>
</dbReference>
<name>A0A545AWS9_9ACTN</name>
<evidence type="ECO:0000256" key="8">
    <source>
        <dbReference type="ARBA" id="ARBA00023012"/>
    </source>
</evidence>
<keyword evidence="5" id="KW-0547">Nucleotide-binding</keyword>
<evidence type="ECO:0000256" key="9">
    <source>
        <dbReference type="SAM" id="Phobius"/>
    </source>
</evidence>
<accession>A0A545AWS9</accession>